<gene>
    <name evidence="1" type="ORF">M9H77_28863</name>
</gene>
<evidence type="ECO:0000313" key="2">
    <source>
        <dbReference type="Proteomes" id="UP001060085"/>
    </source>
</evidence>
<name>A0ACC0AGT5_CATRO</name>
<dbReference type="Proteomes" id="UP001060085">
    <property type="component" value="Linkage Group LG06"/>
</dbReference>
<accession>A0ACC0AGT5</accession>
<reference evidence="2" key="1">
    <citation type="journal article" date="2023" name="Nat. Plants">
        <title>Single-cell RNA sequencing provides a high-resolution roadmap for understanding the multicellular compartmentation of specialized metabolism.</title>
        <authorList>
            <person name="Sun S."/>
            <person name="Shen X."/>
            <person name="Li Y."/>
            <person name="Li Y."/>
            <person name="Wang S."/>
            <person name="Li R."/>
            <person name="Zhang H."/>
            <person name="Shen G."/>
            <person name="Guo B."/>
            <person name="Wei J."/>
            <person name="Xu J."/>
            <person name="St-Pierre B."/>
            <person name="Chen S."/>
            <person name="Sun C."/>
        </authorList>
    </citation>
    <scope>NUCLEOTIDE SEQUENCE [LARGE SCALE GENOMIC DNA]</scope>
</reference>
<dbReference type="EMBL" id="CM044706">
    <property type="protein sequence ID" value="KAI5660070.1"/>
    <property type="molecule type" value="Genomic_DNA"/>
</dbReference>
<proteinExistence type="predicted"/>
<sequence>MGSNAETETETETETQRKIEIQVRSLTGESINVPVEAEDTVQQLKLLLKQNFPPASNSPNFHLFLKGVKLNLQNQINSYSVGSGEFLVLVPFGKKSQQQPQRSDDLAGPSTGPSETLSSKLAESSWSDLMQDLSSLRNISSLENHPDVNIELKGAPESHSLLRKRKREFNGEKNPEPLHDLVMDILQSTSGNVLDEQNCKKFIQVFDSVNCLSNQVTGKCIVMEVYSQNDQMNPCTDSYSSCLCPVWLKKIMKAFSFLNVFSAFLHVRRLKITWSALENALDQLVKFGFQVGTTELECIPILCPKIVTIVDNKSAVSRSHGTLLILKSPSEREGYCESEIPKAKKSAPIMKIVDAMKRREISFVSTLSRAVIILASKKGNKMVDFFSLEDLISVKECDIAAEGQGRRSGCNASSSHSAKPRCHETNPLLPKEMMEHLKSGIGSEGQIVHVEQINARKANYVEIPSELSKSTTFALKSIGITRLYSHQAESIKASLSGKHVVVATMTSSGKSLCYNVPVLEVLSHNFLACALYLFPTKALAQDQLRTLLALTREFDDSLKIGIYDGDTAQQDRLWLRDNARLLITNPDMLHVSILPSHRQFKRILENLRFVIVDETHTYKGAFGCHTALILRRLRRICSHVYGSDPSFIFSTATSGNPKKHTMELANLLDVELIQNDGSPSGPKLFVLWNPPLYQRTVVLEESKNRMKGNVSDDRNAVARRSSPILEVSYIFAEMVQHGLRCIAFCKTRKLCELVLSYTREILQEASPFLGESICAYRGGYIAEDRRRIESDFFSGRIRGIAATNALELGIDVGHIDVTLHLGFPGSVASLWQQAGRSGRREKPSLAVYVAFDGPLDQFFMKYPYKLFRSPIECCHIDAKNPQVLEQHLVCAALEHPLSFCYDGTYFGSGLQSAIMTLKNKGLLACNISQDSSARIWSYVGHEKSPSNAVSIRAIEIERYKVINKQTNEVLEEIEESSAFFQVYEGAVYMNQGKVYLVNKLDLSSKIAWCQQADLKYYTKTRDYTDVNVIGGQLAYPSTINNAALGRTTAQANSCRVTTTWFGFRRIWRGSNRVFDTVELSLPSYSYNSQAVWVRVPQSIKSAVEASNYSFRGGLHAAGHALLNVVPLYIICNSSDLASECVNPYDARCTPERILLYDPHPGGTGISAQVKYVMSALPSDVC</sequence>
<organism evidence="1 2">
    <name type="scientific">Catharanthus roseus</name>
    <name type="common">Madagascar periwinkle</name>
    <name type="synonym">Vinca rosea</name>
    <dbReference type="NCBI Taxonomy" id="4058"/>
    <lineage>
        <taxon>Eukaryota</taxon>
        <taxon>Viridiplantae</taxon>
        <taxon>Streptophyta</taxon>
        <taxon>Embryophyta</taxon>
        <taxon>Tracheophyta</taxon>
        <taxon>Spermatophyta</taxon>
        <taxon>Magnoliopsida</taxon>
        <taxon>eudicotyledons</taxon>
        <taxon>Gunneridae</taxon>
        <taxon>Pentapetalae</taxon>
        <taxon>asterids</taxon>
        <taxon>lamiids</taxon>
        <taxon>Gentianales</taxon>
        <taxon>Apocynaceae</taxon>
        <taxon>Rauvolfioideae</taxon>
        <taxon>Vinceae</taxon>
        <taxon>Catharanthinae</taxon>
        <taxon>Catharanthus</taxon>
    </lineage>
</organism>
<evidence type="ECO:0000313" key="1">
    <source>
        <dbReference type="EMBL" id="KAI5660070.1"/>
    </source>
</evidence>
<protein>
    <submittedName>
        <fullName evidence="1">Uncharacterized protein</fullName>
    </submittedName>
</protein>
<keyword evidence="2" id="KW-1185">Reference proteome</keyword>
<comment type="caution">
    <text evidence="1">The sequence shown here is derived from an EMBL/GenBank/DDBJ whole genome shotgun (WGS) entry which is preliminary data.</text>
</comment>